<feature type="transmembrane region" description="Helical" evidence="6">
    <location>
        <begin position="328"/>
        <end position="353"/>
    </location>
</feature>
<evidence type="ECO:0000256" key="3">
    <source>
        <dbReference type="ARBA" id="ARBA00022692"/>
    </source>
</evidence>
<evidence type="ECO:0000313" key="8">
    <source>
        <dbReference type="EMBL" id="MFC3671564.1"/>
    </source>
</evidence>
<dbReference type="InterPro" id="IPR011701">
    <property type="entry name" value="MFS"/>
</dbReference>
<feature type="transmembrane region" description="Helical" evidence="6">
    <location>
        <begin position="365"/>
        <end position="385"/>
    </location>
</feature>
<keyword evidence="3 6" id="KW-0812">Transmembrane</keyword>
<evidence type="ECO:0000259" key="7">
    <source>
        <dbReference type="PROSITE" id="PS50850"/>
    </source>
</evidence>
<keyword evidence="5 6" id="KW-0472">Membrane</keyword>
<dbReference type="RefSeq" id="WP_191323642.1">
    <property type="nucleotide sequence ID" value="NZ_BMZP01000005.1"/>
</dbReference>
<dbReference type="PANTHER" id="PTHR23505:SF79">
    <property type="entry name" value="PROTEIN SPINSTER"/>
    <property type="match status" value="1"/>
</dbReference>
<dbReference type="SUPFAM" id="SSF103473">
    <property type="entry name" value="MFS general substrate transporter"/>
    <property type="match status" value="1"/>
</dbReference>
<dbReference type="InterPro" id="IPR044770">
    <property type="entry name" value="MFS_spinster-like"/>
</dbReference>
<feature type="transmembrane region" description="Helical" evidence="6">
    <location>
        <begin position="16"/>
        <end position="40"/>
    </location>
</feature>
<keyword evidence="2" id="KW-0813">Transport</keyword>
<accession>A0ABV7V2A4</accession>
<dbReference type="InterPro" id="IPR020846">
    <property type="entry name" value="MFS_dom"/>
</dbReference>
<dbReference type="PROSITE" id="PS50850">
    <property type="entry name" value="MFS"/>
    <property type="match status" value="1"/>
</dbReference>
<dbReference type="InterPro" id="IPR036259">
    <property type="entry name" value="MFS_trans_sf"/>
</dbReference>
<feature type="transmembrane region" description="Helical" evidence="6">
    <location>
        <begin position="270"/>
        <end position="291"/>
    </location>
</feature>
<comment type="caution">
    <text evidence="8">The sequence shown here is derived from an EMBL/GenBank/DDBJ whole genome shotgun (WGS) entry which is preliminary data.</text>
</comment>
<feature type="transmembrane region" description="Helical" evidence="6">
    <location>
        <begin position="143"/>
        <end position="166"/>
    </location>
</feature>
<feature type="transmembrane region" description="Helical" evidence="6">
    <location>
        <begin position="52"/>
        <end position="73"/>
    </location>
</feature>
<evidence type="ECO:0000256" key="6">
    <source>
        <dbReference type="SAM" id="Phobius"/>
    </source>
</evidence>
<organism evidence="8 9">
    <name type="scientific">Novosphingobium pokkalii</name>
    <dbReference type="NCBI Taxonomy" id="1770194"/>
    <lineage>
        <taxon>Bacteria</taxon>
        <taxon>Pseudomonadati</taxon>
        <taxon>Pseudomonadota</taxon>
        <taxon>Alphaproteobacteria</taxon>
        <taxon>Sphingomonadales</taxon>
        <taxon>Sphingomonadaceae</taxon>
        <taxon>Novosphingobium</taxon>
    </lineage>
</organism>
<evidence type="ECO:0000256" key="2">
    <source>
        <dbReference type="ARBA" id="ARBA00022448"/>
    </source>
</evidence>
<keyword evidence="9" id="KW-1185">Reference proteome</keyword>
<feature type="transmembrane region" description="Helical" evidence="6">
    <location>
        <begin position="186"/>
        <end position="208"/>
    </location>
</feature>
<dbReference type="Proteomes" id="UP001595683">
    <property type="component" value="Unassembled WGS sequence"/>
</dbReference>
<evidence type="ECO:0000313" key="9">
    <source>
        <dbReference type="Proteomes" id="UP001595683"/>
    </source>
</evidence>
<proteinExistence type="predicted"/>
<dbReference type="Gene3D" id="1.20.1250.20">
    <property type="entry name" value="MFS general substrate transporter like domains"/>
    <property type="match status" value="2"/>
</dbReference>
<protein>
    <submittedName>
        <fullName evidence="8">MFS transporter</fullName>
    </submittedName>
</protein>
<feature type="domain" description="Major facilitator superfamily (MFS) profile" evidence="7">
    <location>
        <begin position="18"/>
        <end position="423"/>
    </location>
</feature>
<dbReference type="EMBL" id="JBHRYE010000012">
    <property type="protein sequence ID" value="MFC3671564.1"/>
    <property type="molecule type" value="Genomic_DNA"/>
</dbReference>
<evidence type="ECO:0000256" key="4">
    <source>
        <dbReference type="ARBA" id="ARBA00022989"/>
    </source>
</evidence>
<name>A0ABV7V2A4_9SPHN</name>
<dbReference type="PANTHER" id="PTHR23505">
    <property type="entry name" value="SPINSTER"/>
    <property type="match status" value="1"/>
</dbReference>
<dbReference type="Pfam" id="PF07690">
    <property type="entry name" value="MFS_1"/>
    <property type="match status" value="1"/>
</dbReference>
<feature type="transmembrane region" description="Helical" evidence="6">
    <location>
        <begin position="229"/>
        <end position="250"/>
    </location>
</feature>
<evidence type="ECO:0000256" key="5">
    <source>
        <dbReference type="ARBA" id="ARBA00023136"/>
    </source>
</evidence>
<sequence length="423" mass="43106">MTAATARPASAGLRPWLLPVLLMAANTLSFVDRQILALLIDPIRRDLGLGDAAAGMLYGLGFTLSYLFAAFPLAWLADRVGPRRVIVGSVMVWSLATGLCGLARSFASLAAARMAVGLGEGGLTPAALAWINRQFPRERVATMIGVFQSGIYLGNGLALLVGGWIALHFDPWAAHRVPVLGTLAGWQVAFALLALPGLALAAALALCPAPGPGDARLEPRAGVAPPWRIAPLPALLIAAYACFVMGGNGAQVWTPTLLQRHFGWAVHEAGFLLGSISLVCGMLGTLAGGLAGDAMARRAGPRGMVTITLAAVATVVPLALAFPLVPSAMLAIVLVAAHQAASAFALCGGMAALQAVVPEAQRTRTTALLMVGINLGGTLAGPWAMGAVSQAWPGAGLGPAMALTGSLATATAALLLALARRLA</sequence>
<reference evidence="9" key="1">
    <citation type="journal article" date="2019" name="Int. J. Syst. Evol. Microbiol.">
        <title>The Global Catalogue of Microorganisms (GCM) 10K type strain sequencing project: providing services to taxonomists for standard genome sequencing and annotation.</title>
        <authorList>
            <consortium name="The Broad Institute Genomics Platform"/>
            <consortium name="The Broad Institute Genome Sequencing Center for Infectious Disease"/>
            <person name="Wu L."/>
            <person name="Ma J."/>
        </authorList>
    </citation>
    <scope>NUCLEOTIDE SEQUENCE [LARGE SCALE GENOMIC DNA]</scope>
    <source>
        <strain evidence="9">KCTC 42224</strain>
    </source>
</reference>
<gene>
    <name evidence="8" type="ORF">ACFOOT_09000</name>
</gene>
<comment type="subcellular location">
    <subcellularLocation>
        <location evidence="1">Membrane</location>
        <topology evidence="1">Multi-pass membrane protein</topology>
    </subcellularLocation>
</comment>
<feature type="transmembrane region" description="Helical" evidence="6">
    <location>
        <begin position="397"/>
        <end position="419"/>
    </location>
</feature>
<feature type="transmembrane region" description="Helical" evidence="6">
    <location>
        <begin position="110"/>
        <end position="131"/>
    </location>
</feature>
<feature type="transmembrane region" description="Helical" evidence="6">
    <location>
        <begin position="303"/>
        <end position="322"/>
    </location>
</feature>
<keyword evidence="4 6" id="KW-1133">Transmembrane helix</keyword>
<feature type="transmembrane region" description="Helical" evidence="6">
    <location>
        <begin position="85"/>
        <end position="104"/>
    </location>
</feature>
<evidence type="ECO:0000256" key="1">
    <source>
        <dbReference type="ARBA" id="ARBA00004141"/>
    </source>
</evidence>